<dbReference type="NCBIfam" id="NF008744">
    <property type="entry name" value="PRK11776.1"/>
    <property type="match status" value="1"/>
</dbReference>
<dbReference type="Proteomes" id="UP000515838">
    <property type="component" value="Chromosome"/>
</dbReference>
<protein>
    <submittedName>
        <fullName evidence="11">ATP-dependent RNA helicase DbpA</fullName>
        <ecNumber evidence="11">3.6.4.13</ecNumber>
    </submittedName>
</protein>
<feature type="domain" description="Helicase C-terminal" evidence="9">
    <location>
        <begin position="215"/>
        <end position="378"/>
    </location>
</feature>
<dbReference type="InterPro" id="IPR001650">
    <property type="entry name" value="Helicase_C-like"/>
</dbReference>
<dbReference type="PANTHER" id="PTHR47959:SF1">
    <property type="entry name" value="ATP-DEPENDENT RNA HELICASE DBPA"/>
    <property type="match status" value="1"/>
</dbReference>
<evidence type="ECO:0000256" key="4">
    <source>
        <dbReference type="ARBA" id="ARBA00022840"/>
    </source>
</evidence>
<evidence type="ECO:0000313" key="11">
    <source>
        <dbReference type="EMBL" id="QNN76611.1"/>
    </source>
</evidence>
<dbReference type="AlphaFoldDB" id="A0A7G9T936"/>
<dbReference type="RefSeq" id="WP_187572384.1">
    <property type="nucleotide sequence ID" value="NZ_CP060731.1"/>
</dbReference>
<evidence type="ECO:0000256" key="5">
    <source>
        <dbReference type="ARBA" id="ARBA00038437"/>
    </source>
</evidence>
<dbReference type="GO" id="GO:0016787">
    <property type="term" value="F:hydrolase activity"/>
    <property type="evidence" value="ECO:0007669"/>
    <property type="project" value="UniProtKB-KW"/>
</dbReference>
<dbReference type="EMBL" id="CP060731">
    <property type="protein sequence ID" value="QNN76611.1"/>
    <property type="molecule type" value="Genomic_DNA"/>
</dbReference>
<organism evidence="11 12">
    <name type="scientific">Pseudoxanthomonas mexicana</name>
    <dbReference type="NCBI Taxonomy" id="128785"/>
    <lineage>
        <taxon>Bacteria</taxon>
        <taxon>Pseudomonadati</taxon>
        <taxon>Pseudomonadota</taxon>
        <taxon>Gammaproteobacteria</taxon>
        <taxon>Lysobacterales</taxon>
        <taxon>Lysobacteraceae</taxon>
        <taxon>Pseudoxanthomonas</taxon>
    </lineage>
</organism>
<dbReference type="SUPFAM" id="SSF52540">
    <property type="entry name" value="P-loop containing nucleoside triphosphate hydrolases"/>
    <property type="match status" value="1"/>
</dbReference>
<dbReference type="SMART" id="SM00490">
    <property type="entry name" value="HELICc"/>
    <property type="match status" value="1"/>
</dbReference>
<dbReference type="PROSITE" id="PS51195">
    <property type="entry name" value="Q_MOTIF"/>
    <property type="match status" value="1"/>
</dbReference>
<dbReference type="InterPro" id="IPR011545">
    <property type="entry name" value="DEAD/DEAH_box_helicase_dom"/>
</dbReference>
<feature type="domain" description="DEAD-box RNA helicase Q" evidence="10">
    <location>
        <begin position="2"/>
        <end position="30"/>
    </location>
</feature>
<dbReference type="Pfam" id="PF00270">
    <property type="entry name" value="DEAD"/>
    <property type="match status" value="1"/>
</dbReference>
<keyword evidence="4 7" id="KW-0067">ATP-binding</keyword>
<dbReference type="InterPro" id="IPR027417">
    <property type="entry name" value="P-loop_NTPase"/>
</dbReference>
<dbReference type="PROSITE" id="PS00039">
    <property type="entry name" value="DEAD_ATP_HELICASE"/>
    <property type="match status" value="1"/>
</dbReference>
<dbReference type="GO" id="GO:0003724">
    <property type="term" value="F:RNA helicase activity"/>
    <property type="evidence" value="ECO:0007669"/>
    <property type="project" value="UniProtKB-EC"/>
</dbReference>
<feature type="short sequence motif" description="Q motif" evidence="6">
    <location>
        <begin position="2"/>
        <end position="30"/>
    </location>
</feature>
<proteinExistence type="inferred from homology"/>
<evidence type="ECO:0000256" key="6">
    <source>
        <dbReference type="PROSITE-ProRule" id="PRU00552"/>
    </source>
</evidence>
<dbReference type="GeneID" id="81471645"/>
<evidence type="ECO:0000256" key="3">
    <source>
        <dbReference type="ARBA" id="ARBA00022806"/>
    </source>
</evidence>
<dbReference type="EC" id="3.6.4.13" evidence="11"/>
<keyword evidence="3 7" id="KW-0347">Helicase</keyword>
<reference evidence="11 12" key="1">
    <citation type="submission" date="2020-08" db="EMBL/GenBank/DDBJ databases">
        <title>Streptomycin Non-resistant strain, P. mexicana.</title>
        <authorList>
            <person name="Ganesh-Kumar S."/>
            <person name="Zhe T."/>
            <person name="Yu Z."/>
            <person name="Min Y."/>
        </authorList>
    </citation>
    <scope>NUCLEOTIDE SEQUENCE [LARGE SCALE GENOMIC DNA]</scope>
    <source>
        <strain evidence="11 12">GTZY2</strain>
    </source>
</reference>
<dbReference type="SMART" id="SM00487">
    <property type="entry name" value="DEXDc"/>
    <property type="match status" value="1"/>
</dbReference>
<evidence type="ECO:0000256" key="1">
    <source>
        <dbReference type="ARBA" id="ARBA00022741"/>
    </source>
</evidence>
<feature type="domain" description="Helicase ATP-binding" evidence="8">
    <location>
        <begin position="33"/>
        <end position="205"/>
    </location>
</feature>
<dbReference type="InterPro" id="IPR000629">
    <property type="entry name" value="RNA-helicase_DEAD-box_CS"/>
</dbReference>
<dbReference type="Pfam" id="PF03880">
    <property type="entry name" value="DbpA"/>
    <property type="match status" value="1"/>
</dbReference>
<dbReference type="InterPro" id="IPR005580">
    <property type="entry name" value="DbpA/CsdA_RNA-bd_dom"/>
</dbReference>
<dbReference type="CDD" id="cd00268">
    <property type="entry name" value="DEADc"/>
    <property type="match status" value="1"/>
</dbReference>
<accession>A0A7G9T936</accession>
<dbReference type="GO" id="GO:0005524">
    <property type="term" value="F:ATP binding"/>
    <property type="evidence" value="ECO:0007669"/>
    <property type="project" value="UniProtKB-KW"/>
</dbReference>
<dbReference type="PROSITE" id="PS51194">
    <property type="entry name" value="HELICASE_CTER"/>
    <property type="match status" value="1"/>
</dbReference>
<dbReference type="InterPro" id="IPR044742">
    <property type="entry name" value="DEAD/DEAH_RhlB"/>
</dbReference>
<evidence type="ECO:0000259" key="9">
    <source>
        <dbReference type="PROSITE" id="PS51194"/>
    </source>
</evidence>
<dbReference type="InterPro" id="IPR014001">
    <property type="entry name" value="Helicase_ATP-bd"/>
</dbReference>
<evidence type="ECO:0000256" key="2">
    <source>
        <dbReference type="ARBA" id="ARBA00022801"/>
    </source>
</evidence>
<dbReference type="CDD" id="cd18787">
    <property type="entry name" value="SF2_C_DEAD"/>
    <property type="match status" value="1"/>
</dbReference>
<dbReference type="PANTHER" id="PTHR47959">
    <property type="entry name" value="ATP-DEPENDENT RNA HELICASE RHLE-RELATED"/>
    <property type="match status" value="1"/>
</dbReference>
<evidence type="ECO:0000256" key="7">
    <source>
        <dbReference type="RuleBase" id="RU000492"/>
    </source>
</evidence>
<keyword evidence="1 7" id="KW-0547">Nucleotide-binding</keyword>
<sequence>MLDFKHLPLAPGLQQGVDALGYTQPTPIQAQSLPAILDGRDVIAQAPTGSGKTAAFGLGLLHRLDVASVRTQALVLCPTRELADQVAQQLRRLAVGLPNLKVLTLCGGLPLEPQIRSLEAHDPHVVVGTPGRIQELLRKKVLHLGSVRTLVLDEADRMLDMGFEEPIREITGKTPKDRQSLLFSATFTDAIRDIARNTLREPLEVTVDAPQEQAVIEQRFVRVEPERKQTALAGLLAQRGVESCVVFCNMRKDVDEVAGSLQHFGFSALALHGDMEQRDRDEVLVRFANRSCNVLVASDVAARGLDIEDLALVVNYDMPSDADTYVHRIGRTGRAGREGVAISLCTPRELPRAAVIEERLGAPLLWDRNVPSAPKAHTAPPATMTTLRIDAGKTDKLRPGDVLGALTGEAGLSASAIGKINVFATRTYVAVARDKAGAALARLNAGRIKGRSFRVRKL</sequence>
<dbReference type="Pfam" id="PF00271">
    <property type="entry name" value="Helicase_C"/>
    <property type="match status" value="1"/>
</dbReference>
<dbReference type="GO" id="GO:0005829">
    <property type="term" value="C:cytosol"/>
    <property type="evidence" value="ECO:0007669"/>
    <property type="project" value="TreeGrafter"/>
</dbReference>
<evidence type="ECO:0000259" key="10">
    <source>
        <dbReference type="PROSITE" id="PS51195"/>
    </source>
</evidence>
<dbReference type="InterPro" id="IPR012677">
    <property type="entry name" value="Nucleotide-bd_a/b_plait_sf"/>
</dbReference>
<name>A0A7G9T936_PSEMX</name>
<evidence type="ECO:0000313" key="12">
    <source>
        <dbReference type="Proteomes" id="UP000515838"/>
    </source>
</evidence>
<evidence type="ECO:0000259" key="8">
    <source>
        <dbReference type="PROSITE" id="PS51192"/>
    </source>
</evidence>
<dbReference type="InterPro" id="IPR050079">
    <property type="entry name" value="DEAD_box_RNA_helicase"/>
</dbReference>
<dbReference type="GO" id="GO:0003676">
    <property type="term" value="F:nucleic acid binding"/>
    <property type="evidence" value="ECO:0007669"/>
    <property type="project" value="InterPro"/>
</dbReference>
<gene>
    <name evidence="11" type="primary">dbpA</name>
    <name evidence="11" type="ORF">IAE60_11720</name>
</gene>
<dbReference type="InterPro" id="IPR014014">
    <property type="entry name" value="RNA_helicase_DEAD_Q_motif"/>
</dbReference>
<keyword evidence="2 7" id="KW-0378">Hydrolase</keyword>
<dbReference type="PROSITE" id="PS51192">
    <property type="entry name" value="HELICASE_ATP_BIND_1"/>
    <property type="match status" value="1"/>
</dbReference>
<dbReference type="Gene3D" id="3.30.70.330">
    <property type="match status" value="1"/>
</dbReference>
<comment type="similarity">
    <text evidence="5 7">Belongs to the DEAD box helicase family.</text>
</comment>
<dbReference type="Gene3D" id="3.40.50.300">
    <property type="entry name" value="P-loop containing nucleotide triphosphate hydrolases"/>
    <property type="match status" value="2"/>
</dbReference>